<protein>
    <submittedName>
        <fullName evidence="1">Uncharacterized protein</fullName>
    </submittedName>
</protein>
<gene>
    <name evidence="1" type="ORF">KVG88_29975</name>
</gene>
<organism evidence="1 2">
    <name type="scientific">Pseudomonas azerbaijanoccidentalis</name>
    <dbReference type="NCBI Taxonomy" id="2842347"/>
    <lineage>
        <taxon>Bacteria</taxon>
        <taxon>Pseudomonadati</taxon>
        <taxon>Pseudomonadota</taxon>
        <taxon>Gammaproteobacteria</taxon>
        <taxon>Pseudomonadales</taxon>
        <taxon>Pseudomonadaceae</taxon>
        <taxon>Pseudomonas</taxon>
    </lineage>
</organism>
<accession>A0ABS6QZD8</accession>
<evidence type="ECO:0000313" key="1">
    <source>
        <dbReference type="EMBL" id="MBV4524303.1"/>
    </source>
</evidence>
<dbReference type="Proteomes" id="UP001049200">
    <property type="component" value="Unassembled WGS sequence"/>
</dbReference>
<reference evidence="1" key="1">
    <citation type="submission" date="2021-06" db="EMBL/GenBank/DDBJ databases">
        <title>Updating the genus Pseudomonas: Description of 43 new species and partition of the Pseudomonas putida group.</title>
        <authorList>
            <person name="Girard L."/>
            <person name="Lood C."/>
            <person name="Vandamme P."/>
            <person name="Rokni-Zadeh H."/>
            <person name="Van Noort V."/>
            <person name="Hofte M."/>
            <person name="Lavigne R."/>
            <person name="De Mot R."/>
        </authorList>
    </citation>
    <scope>NUCLEOTIDE SEQUENCE</scope>
    <source>
        <strain evidence="1">SWRI74</strain>
    </source>
</reference>
<dbReference type="RefSeq" id="WP_217873507.1">
    <property type="nucleotide sequence ID" value="NZ_JAHSTU010000014.1"/>
</dbReference>
<comment type="caution">
    <text evidence="1">The sequence shown here is derived from an EMBL/GenBank/DDBJ whole genome shotgun (WGS) entry which is preliminary data.</text>
</comment>
<dbReference type="EMBL" id="JAHSTU010000014">
    <property type="protein sequence ID" value="MBV4524303.1"/>
    <property type="molecule type" value="Genomic_DNA"/>
</dbReference>
<keyword evidence="2" id="KW-1185">Reference proteome</keyword>
<name>A0ABS6QZD8_9PSED</name>
<evidence type="ECO:0000313" key="2">
    <source>
        <dbReference type="Proteomes" id="UP001049200"/>
    </source>
</evidence>
<sequence length="134" mass="14423">MDLFEDDKRLFLRPVLAFAECLMAAFADGPCGCIRCKDGDGSQSGYAYLHTVEIAGRVLNRRFAISTYSDVRGALAKAWESFYKTVLPEGGRADMNAIAAFVQGPAARRIEVALYAAGVVADVDGVPHFVSGEV</sequence>
<proteinExistence type="predicted"/>